<keyword evidence="10" id="KW-1185">Reference proteome</keyword>
<feature type="region of interest" description="Disordered" evidence="6">
    <location>
        <begin position="1"/>
        <end position="20"/>
    </location>
</feature>
<evidence type="ECO:0000313" key="9">
    <source>
        <dbReference type="EMBL" id="AKT39447.1"/>
    </source>
</evidence>
<evidence type="ECO:0000256" key="3">
    <source>
        <dbReference type="ARBA" id="ARBA00022801"/>
    </source>
</evidence>
<evidence type="ECO:0000256" key="2">
    <source>
        <dbReference type="ARBA" id="ARBA00022670"/>
    </source>
</evidence>
<dbReference type="InterPro" id="IPR011765">
    <property type="entry name" value="Pept_M16_N"/>
</dbReference>
<dbReference type="InterPro" id="IPR007863">
    <property type="entry name" value="Peptidase_M16_C"/>
</dbReference>
<dbReference type="EMBL" id="CP012159">
    <property type="protein sequence ID" value="AKT39447.1"/>
    <property type="molecule type" value="Genomic_DNA"/>
</dbReference>
<dbReference type="STRING" id="52.CMC5_035940"/>
<evidence type="ECO:0000256" key="4">
    <source>
        <dbReference type="ARBA" id="ARBA00022833"/>
    </source>
</evidence>
<dbReference type="InterPro" id="IPR050626">
    <property type="entry name" value="Peptidase_M16"/>
</dbReference>
<dbReference type="GO" id="GO:0008237">
    <property type="term" value="F:metallopeptidase activity"/>
    <property type="evidence" value="ECO:0007669"/>
    <property type="project" value="UniProtKB-KW"/>
</dbReference>
<evidence type="ECO:0000256" key="1">
    <source>
        <dbReference type="ARBA" id="ARBA00007261"/>
    </source>
</evidence>
<gene>
    <name evidence="9" type="ORF">CMC5_035940</name>
</gene>
<keyword evidence="2" id="KW-0645">Protease</keyword>
<keyword evidence="3" id="KW-0378">Hydrolase</keyword>
<dbReference type="Gene3D" id="3.30.830.10">
    <property type="entry name" value="Metalloenzyme, LuxS/M16 peptidase-like"/>
    <property type="match status" value="2"/>
</dbReference>
<sequence length="446" mass="49501">MLSAPCSARAETPAPAPAPPSRLDVPFTRYTLPNGLTVILHEDHTLPLVAVNVMVKVGSRHEAPKRTGFAHLFEHLMFMGTHRVPTKKFDAWMEAQGGWNNAWTSEDRTDYFEVAPTHALPLLLWMEADRFSSLADDMDLPKLDAQRDVVRNERRQSVENTPYGKAELRLPELMYPPGHPYHHPVIGSHEDLQAATVQDVTSFFRSWYVPNNASLVVAGDIDPAATRAMIEKYFGIIPAGQVPAAPAASAVALKKVVRETLTDNVQLPKVIMAWHSPAHYAEGDADLDLLAAILEEGKASRLYKALVYDKPLAQEISVSQQSGELGSRFVVEAIARPGVELTQLEAAIDAELEKIRTATVQQRELDRARNQFETMFVSRLESTMARAMILNQYETFRGDPGYAERDLGRYRAVTSQSLQRVARSVLAPDARVILHIVPAGQSKEGK</sequence>
<proteinExistence type="inferred from homology"/>
<feature type="domain" description="Peptidase M16 C-terminal" evidence="8">
    <location>
        <begin position="195"/>
        <end position="371"/>
    </location>
</feature>
<evidence type="ECO:0000259" key="8">
    <source>
        <dbReference type="Pfam" id="PF05193"/>
    </source>
</evidence>
<name>A0A0K1EFH0_CHOCO</name>
<reference evidence="9 10" key="1">
    <citation type="submission" date="2015-07" db="EMBL/GenBank/DDBJ databases">
        <title>Genome analysis of myxobacterium Chondromyces crocatus Cm c5 reveals a high potential for natural compound synthesis and the genetic basis for the loss of fruiting body formation.</title>
        <authorList>
            <person name="Zaburannyi N."/>
            <person name="Bunk B."/>
            <person name="Maier J."/>
            <person name="Overmann J."/>
            <person name="Mueller R."/>
        </authorList>
    </citation>
    <scope>NUCLEOTIDE SEQUENCE [LARGE SCALE GENOMIC DNA]</scope>
    <source>
        <strain evidence="9 10">Cm c5</strain>
    </source>
</reference>
<keyword evidence="5" id="KW-0482">Metalloprotease</keyword>
<dbReference type="InterPro" id="IPR011249">
    <property type="entry name" value="Metalloenz_LuxS/M16"/>
</dbReference>
<dbReference type="SUPFAM" id="SSF63411">
    <property type="entry name" value="LuxS/MPP-like metallohydrolase"/>
    <property type="match status" value="2"/>
</dbReference>
<evidence type="ECO:0000259" key="7">
    <source>
        <dbReference type="Pfam" id="PF00675"/>
    </source>
</evidence>
<feature type="domain" description="Peptidase M16 N-terminal" evidence="7">
    <location>
        <begin position="38"/>
        <end position="160"/>
    </location>
</feature>
<dbReference type="PANTHER" id="PTHR43690:SF35">
    <property type="entry name" value="NON-CATALYTIC MEMBER OF PEPTIDASE SUBFAMILY M16B-RELATED"/>
    <property type="match status" value="1"/>
</dbReference>
<evidence type="ECO:0000256" key="5">
    <source>
        <dbReference type="ARBA" id="ARBA00023049"/>
    </source>
</evidence>
<evidence type="ECO:0000313" key="10">
    <source>
        <dbReference type="Proteomes" id="UP000067626"/>
    </source>
</evidence>
<keyword evidence="4" id="KW-0862">Zinc</keyword>
<dbReference type="Pfam" id="PF05193">
    <property type="entry name" value="Peptidase_M16_C"/>
    <property type="match status" value="1"/>
</dbReference>
<dbReference type="KEGG" id="ccro:CMC5_035940"/>
<dbReference type="GO" id="GO:0006508">
    <property type="term" value="P:proteolysis"/>
    <property type="evidence" value="ECO:0007669"/>
    <property type="project" value="UniProtKB-KW"/>
</dbReference>
<dbReference type="GO" id="GO:0046872">
    <property type="term" value="F:metal ion binding"/>
    <property type="evidence" value="ECO:0007669"/>
    <property type="project" value="InterPro"/>
</dbReference>
<organism evidence="9 10">
    <name type="scientific">Chondromyces crocatus</name>
    <dbReference type="NCBI Taxonomy" id="52"/>
    <lineage>
        <taxon>Bacteria</taxon>
        <taxon>Pseudomonadati</taxon>
        <taxon>Myxococcota</taxon>
        <taxon>Polyangia</taxon>
        <taxon>Polyangiales</taxon>
        <taxon>Polyangiaceae</taxon>
        <taxon>Chondromyces</taxon>
    </lineage>
</organism>
<protein>
    <submittedName>
        <fullName evidence="9">Peptidase M16</fullName>
    </submittedName>
</protein>
<dbReference type="Pfam" id="PF00675">
    <property type="entry name" value="Peptidase_M16"/>
    <property type="match status" value="1"/>
</dbReference>
<comment type="similarity">
    <text evidence="1">Belongs to the peptidase M16 family.</text>
</comment>
<accession>A0A0K1EFH0</accession>
<dbReference type="PANTHER" id="PTHR43690">
    <property type="entry name" value="NARDILYSIN"/>
    <property type="match status" value="1"/>
</dbReference>
<dbReference type="Proteomes" id="UP000067626">
    <property type="component" value="Chromosome"/>
</dbReference>
<dbReference type="AlphaFoldDB" id="A0A0K1EFH0"/>
<evidence type="ECO:0000256" key="6">
    <source>
        <dbReference type="SAM" id="MobiDB-lite"/>
    </source>
</evidence>